<evidence type="ECO:0000259" key="15">
    <source>
        <dbReference type="Pfam" id="PF01467"/>
    </source>
</evidence>
<dbReference type="RefSeq" id="WP_109763657.1">
    <property type="nucleotide sequence ID" value="NZ_QGGU01000007.1"/>
</dbReference>
<dbReference type="GO" id="GO:0005524">
    <property type="term" value="F:ATP binding"/>
    <property type="evidence" value="ECO:0007669"/>
    <property type="project" value="UniProtKB-KW"/>
</dbReference>
<gene>
    <name evidence="16" type="ORF">C8D97_10727</name>
</gene>
<evidence type="ECO:0000256" key="9">
    <source>
        <dbReference type="ARBA" id="ARBA00022840"/>
    </source>
</evidence>
<dbReference type="GO" id="GO:0004515">
    <property type="term" value="F:nicotinate-nucleotide adenylyltransferase activity"/>
    <property type="evidence" value="ECO:0007669"/>
    <property type="project" value="UniProtKB-EC"/>
</dbReference>
<keyword evidence="8" id="KW-0547">Nucleotide-binding</keyword>
<dbReference type="AlphaFoldDB" id="A0A316FQ71"/>
<evidence type="ECO:0000256" key="8">
    <source>
        <dbReference type="ARBA" id="ARBA00022741"/>
    </source>
</evidence>
<keyword evidence="10" id="KW-0520">NAD</keyword>
<evidence type="ECO:0000256" key="11">
    <source>
        <dbReference type="ARBA" id="ARBA00031253"/>
    </source>
</evidence>
<evidence type="ECO:0000256" key="5">
    <source>
        <dbReference type="ARBA" id="ARBA00022642"/>
    </source>
</evidence>
<dbReference type="NCBIfam" id="TIGR00125">
    <property type="entry name" value="cyt_tran_rel"/>
    <property type="match status" value="1"/>
</dbReference>
<keyword evidence="5" id="KW-0662">Pyridine nucleotide biosynthesis</keyword>
<dbReference type="Pfam" id="PF01467">
    <property type="entry name" value="CTP_transf_like"/>
    <property type="match status" value="1"/>
</dbReference>
<evidence type="ECO:0000256" key="12">
    <source>
        <dbReference type="ARBA" id="ARBA00033140"/>
    </source>
</evidence>
<evidence type="ECO:0000256" key="14">
    <source>
        <dbReference type="ARBA" id="ARBA00048721"/>
    </source>
</evidence>
<comment type="function">
    <text evidence="1">Catalyzes the reversible adenylation of nicotinate mononucleotide (NaMN) to nicotinic acid adenine dinucleotide (NaAD).</text>
</comment>
<evidence type="ECO:0000256" key="13">
    <source>
        <dbReference type="ARBA" id="ARBA00033353"/>
    </source>
</evidence>
<keyword evidence="6 16" id="KW-0808">Transferase</keyword>
<evidence type="ECO:0000313" key="16">
    <source>
        <dbReference type="EMBL" id="PWK49866.1"/>
    </source>
</evidence>
<dbReference type="UniPathway" id="UPA00253">
    <property type="reaction ID" value="UER00332"/>
</dbReference>
<evidence type="ECO:0000256" key="2">
    <source>
        <dbReference type="ARBA" id="ARBA00005019"/>
    </source>
</evidence>
<keyword evidence="17" id="KW-1185">Reference proteome</keyword>
<accession>A0A316FQ71</accession>
<evidence type="ECO:0000256" key="6">
    <source>
        <dbReference type="ARBA" id="ARBA00022679"/>
    </source>
</evidence>
<evidence type="ECO:0000256" key="1">
    <source>
        <dbReference type="ARBA" id="ARBA00002324"/>
    </source>
</evidence>
<protein>
    <recommendedName>
        <fullName evidence="4">nicotinate-nucleotide adenylyltransferase</fullName>
        <ecNumber evidence="4">2.7.7.18</ecNumber>
    </recommendedName>
    <alternativeName>
        <fullName evidence="13">Deamido-NAD(+) diphosphorylase</fullName>
    </alternativeName>
    <alternativeName>
        <fullName evidence="12">Deamido-NAD(+) pyrophosphorylase</fullName>
    </alternativeName>
    <alternativeName>
        <fullName evidence="11">Nicotinate mononucleotide adenylyltransferase</fullName>
    </alternativeName>
</protein>
<feature type="domain" description="Cytidyltransferase-like" evidence="15">
    <location>
        <begin position="9"/>
        <end position="146"/>
    </location>
</feature>
<reference evidence="16 17" key="1">
    <citation type="submission" date="2018-05" db="EMBL/GenBank/DDBJ databases">
        <title>Genomic Encyclopedia of Type Strains, Phase IV (KMG-IV): sequencing the most valuable type-strain genomes for metagenomic binning, comparative biology and taxonomic classification.</title>
        <authorList>
            <person name="Goeker M."/>
        </authorList>
    </citation>
    <scope>NUCLEOTIDE SEQUENCE [LARGE SCALE GENOMIC DNA]</scope>
    <source>
        <strain evidence="16 17">DSM 25350</strain>
    </source>
</reference>
<dbReference type="Proteomes" id="UP000245790">
    <property type="component" value="Unassembled WGS sequence"/>
</dbReference>
<evidence type="ECO:0000256" key="3">
    <source>
        <dbReference type="ARBA" id="ARBA00009014"/>
    </source>
</evidence>
<dbReference type="InterPro" id="IPR005248">
    <property type="entry name" value="NadD/NMNAT"/>
</dbReference>
<dbReference type="EMBL" id="QGGU01000007">
    <property type="protein sequence ID" value="PWK49866.1"/>
    <property type="molecule type" value="Genomic_DNA"/>
</dbReference>
<evidence type="ECO:0000256" key="10">
    <source>
        <dbReference type="ARBA" id="ARBA00023027"/>
    </source>
</evidence>
<name>A0A316FQ71_9GAMM</name>
<evidence type="ECO:0000313" key="17">
    <source>
        <dbReference type="Proteomes" id="UP000245790"/>
    </source>
</evidence>
<dbReference type="EC" id="2.7.7.18" evidence="4"/>
<organism evidence="16 17">
    <name type="scientific">Pleionea mediterranea</name>
    <dbReference type="NCBI Taxonomy" id="523701"/>
    <lineage>
        <taxon>Bacteria</taxon>
        <taxon>Pseudomonadati</taxon>
        <taxon>Pseudomonadota</taxon>
        <taxon>Gammaproteobacteria</taxon>
        <taxon>Oceanospirillales</taxon>
        <taxon>Pleioneaceae</taxon>
        <taxon>Pleionea</taxon>
    </lineage>
</organism>
<dbReference type="PANTHER" id="PTHR39321:SF3">
    <property type="entry name" value="PHOSPHOPANTETHEINE ADENYLYLTRANSFERASE"/>
    <property type="match status" value="1"/>
</dbReference>
<dbReference type="CDD" id="cd02165">
    <property type="entry name" value="NMNAT"/>
    <property type="match status" value="1"/>
</dbReference>
<dbReference type="Gene3D" id="3.40.50.620">
    <property type="entry name" value="HUPs"/>
    <property type="match status" value="1"/>
</dbReference>
<evidence type="ECO:0000256" key="7">
    <source>
        <dbReference type="ARBA" id="ARBA00022695"/>
    </source>
</evidence>
<sequence>MKSRNIGILGSAFNPPTLGHLDLIRQAVNELDWVYLVPSFAHAFGKQMADYQLRADMVRAFIADHKLERVSLLLCEHELAGNGPVYTYDVLNWLECQYAYDSLHFIIGPDNAKNWSKFHKAKQIQKRWSVFIGKERQAIRSTYIRQAVSIGEPISSMTSTSVAELIKQHKLYQEETAA</sequence>
<dbReference type="SUPFAM" id="SSF52374">
    <property type="entry name" value="Nucleotidylyl transferase"/>
    <property type="match status" value="1"/>
</dbReference>
<dbReference type="InterPro" id="IPR014729">
    <property type="entry name" value="Rossmann-like_a/b/a_fold"/>
</dbReference>
<dbReference type="InterPro" id="IPR004821">
    <property type="entry name" value="Cyt_trans-like"/>
</dbReference>
<comment type="similarity">
    <text evidence="3">Belongs to the NadD family.</text>
</comment>
<comment type="pathway">
    <text evidence="2">Cofactor biosynthesis; NAD(+) biosynthesis; deamido-NAD(+) from nicotinate D-ribonucleotide: step 1/1.</text>
</comment>
<keyword evidence="9" id="KW-0067">ATP-binding</keyword>
<comment type="caution">
    <text evidence="16">The sequence shown here is derived from an EMBL/GenBank/DDBJ whole genome shotgun (WGS) entry which is preliminary data.</text>
</comment>
<proteinExistence type="inferred from homology"/>
<dbReference type="NCBIfam" id="NF006479">
    <property type="entry name" value="PRK08887.1"/>
    <property type="match status" value="1"/>
</dbReference>
<dbReference type="GO" id="GO:0009435">
    <property type="term" value="P:NAD+ biosynthetic process"/>
    <property type="evidence" value="ECO:0007669"/>
    <property type="project" value="UniProtKB-UniPathway"/>
</dbReference>
<dbReference type="PANTHER" id="PTHR39321">
    <property type="entry name" value="NICOTINATE-NUCLEOTIDE ADENYLYLTRANSFERASE-RELATED"/>
    <property type="match status" value="1"/>
</dbReference>
<keyword evidence="7 16" id="KW-0548">Nucleotidyltransferase</keyword>
<evidence type="ECO:0000256" key="4">
    <source>
        <dbReference type="ARBA" id="ARBA00012389"/>
    </source>
</evidence>
<comment type="catalytic activity">
    <reaction evidence="14">
        <text>nicotinate beta-D-ribonucleotide + ATP + H(+) = deamido-NAD(+) + diphosphate</text>
        <dbReference type="Rhea" id="RHEA:22860"/>
        <dbReference type="ChEBI" id="CHEBI:15378"/>
        <dbReference type="ChEBI" id="CHEBI:30616"/>
        <dbReference type="ChEBI" id="CHEBI:33019"/>
        <dbReference type="ChEBI" id="CHEBI:57502"/>
        <dbReference type="ChEBI" id="CHEBI:58437"/>
        <dbReference type="EC" id="2.7.7.18"/>
    </reaction>
</comment>
<dbReference type="OrthoDB" id="5295945at2"/>